<accession>A0A811ZHT4</accession>
<dbReference type="GO" id="GO:0008253">
    <property type="term" value="F:5'-nucleotidase activity"/>
    <property type="evidence" value="ECO:0007669"/>
    <property type="project" value="TreeGrafter"/>
</dbReference>
<dbReference type="InterPro" id="IPR036412">
    <property type="entry name" value="HAD-like_sf"/>
</dbReference>
<dbReference type="EMBL" id="CAJHUB010000766">
    <property type="protein sequence ID" value="CAD7688408.1"/>
    <property type="molecule type" value="Genomic_DNA"/>
</dbReference>
<sequence length="271" mass="30292">MGQAALVRMGVVVGVTVCTLVVGGWFLAQYLCTLKKKTKWKTKIMKMSTSKKLDNQKMPHHNSAVHVKMMQEFQRRLVQIKTTAGVEEMTRGFIKGGAAKLQIITTDFDMTPSRFSCEGKKCPTCYYVIDNSKLVTNECWEKMVYTESHGLLVEQALPKAKFQGIGVRISLINSNNTVSPVFIFSAGIGHIAEEVIYQAKHHNFIGVLKGFKDNGWMSFYKYMFSYDIVLVRDESLGVASSILQKILRASVLQDVSPVDAIDARTLTCPSC</sequence>
<comment type="caution">
    <text evidence="4">The sequence shown here is derived from an EMBL/GenBank/DDBJ whole genome shotgun (WGS) entry which is preliminary data.</text>
</comment>
<organism evidence="4 5">
    <name type="scientific">Nyctereutes procyonoides</name>
    <name type="common">Raccoon dog</name>
    <name type="synonym">Canis procyonoides</name>
    <dbReference type="NCBI Taxonomy" id="34880"/>
    <lineage>
        <taxon>Eukaryota</taxon>
        <taxon>Metazoa</taxon>
        <taxon>Chordata</taxon>
        <taxon>Craniata</taxon>
        <taxon>Vertebrata</taxon>
        <taxon>Euteleostomi</taxon>
        <taxon>Mammalia</taxon>
        <taxon>Eutheria</taxon>
        <taxon>Laurasiatheria</taxon>
        <taxon>Carnivora</taxon>
        <taxon>Caniformia</taxon>
        <taxon>Canidae</taxon>
        <taxon>Nyctereutes</taxon>
    </lineage>
</organism>
<dbReference type="AlphaFoldDB" id="A0A811ZHT4"/>
<evidence type="ECO:0000313" key="5">
    <source>
        <dbReference type="Proteomes" id="UP000645828"/>
    </source>
</evidence>
<keyword evidence="5" id="KW-1185">Reference proteome</keyword>
<comment type="catalytic activity">
    <reaction evidence="2">
        <text>N(7)-methyl-GMP + H2O = N(7)-methylguanosine + phosphate</text>
        <dbReference type="Rhea" id="RHEA:37107"/>
        <dbReference type="ChEBI" id="CHEBI:15377"/>
        <dbReference type="ChEBI" id="CHEBI:20794"/>
        <dbReference type="ChEBI" id="CHEBI:43474"/>
        <dbReference type="ChEBI" id="CHEBI:58285"/>
        <dbReference type="EC" id="3.1.3.91"/>
    </reaction>
</comment>
<gene>
    <name evidence="4" type="ORF">NYPRO_LOCUS21201</name>
</gene>
<evidence type="ECO:0000256" key="3">
    <source>
        <dbReference type="SAM" id="Phobius"/>
    </source>
</evidence>
<dbReference type="SUPFAM" id="SSF56784">
    <property type="entry name" value="HAD-like"/>
    <property type="match status" value="1"/>
</dbReference>
<keyword evidence="3" id="KW-1133">Transmembrane helix</keyword>
<dbReference type="PANTHER" id="PTHR13045">
    <property type="entry name" value="5'-NUCLEOTIDASE"/>
    <property type="match status" value="1"/>
</dbReference>
<evidence type="ECO:0000256" key="2">
    <source>
        <dbReference type="ARBA" id="ARBA00048583"/>
    </source>
</evidence>
<name>A0A811ZHT4_NYCPR</name>
<keyword evidence="3" id="KW-0472">Membrane</keyword>
<dbReference type="EC" id="3.1.3.91" evidence="1"/>
<keyword evidence="3" id="KW-0812">Transmembrane</keyword>
<proteinExistence type="predicted"/>
<protein>
    <recommendedName>
        <fullName evidence="1">7-methylguanosine nucleotidase</fullName>
        <ecNumber evidence="1">3.1.3.91</ecNumber>
    </recommendedName>
</protein>
<reference evidence="4" key="1">
    <citation type="submission" date="2020-12" db="EMBL/GenBank/DDBJ databases">
        <authorList>
            <consortium name="Molecular Ecology Group"/>
        </authorList>
    </citation>
    <scope>NUCLEOTIDE SEQUENCE</scope>
    <source>
        <strain evidence="4">TBG_1078</strain>
    </source>
</reference>
<evidence type="ECO:0000313" key="4">
    <source>
        <dbReference type="EMBL" id="CAD7688408.1"/>
    </source>
</evidence>
<feature type="transmembrane region" description="Helical" evidence="3">
    <location>
        <begin position="6"/>
        <end position="31"/>
    </location>
</feature>
<dbReference type="PANTHER" id="PTHR13045:SF14">
    <property type="entry name" value="CYTOSOLIC 5'-NUCLEOTIDASE 3A"/>
    <property type="match status" value="1"/>
</dbReference>
<dbReference type="GO" id="GO:0005737">
    <property type="term" value="C:cytoplasm"/>
    <property type="evidence" value="ECO:0007669"/>
    <property type="project" value="TreeGrafter"/>
</dbReference>
<dbReference type="Proteomes" id="UP000645828">
    <property type="component" value="Unassembled WGS sequence"/>
</dbReference>
<evidence type="ECO:0000256" key="1">
    <source>
        <dbReference type="ARBA" id="ARBA00012875"/>
    </source>
</evidence>